<dbReference type="Pfam" id="PF12796">
    <property type="entry name" value="Ank_2"/>
    <property type="match status" value="2"/>
</dbReference>
<dbReference type="InterPro" id="IPR002110">
    <property type="entry name" value="Ankyrin_rpt"/>
</dbReference>
<dbReference type="GO" id="GO:0005524">
    <property type="term" value="F:ATP binding"/>
    <property type="evidence" value="ECO:0007669"/>
    <property type="project" value="InterPro"/>
</dbReference>
<dbReference type="InterPro" id="IPR036770">
    <property type="entry name" value="Ankyrin_rpt-contain_sf"/>
</dbReference>
<dbReference type="PANTHER" id="PTHR46960">
    <property type="entry name" value="E3 UBIQUITIN-PROTEIN LIGASE KEG"/>
    <property type="match status" value="1"/>
</dbReference>
<evidence type="ECO:0000313" key="5">
    <source>
        <dbReference type="EMBL" id="RZB65932.1"/>
    </source>
</evidence>
<dbReference type="Gene3D" id="1.25.40.20">
    <property type="entry name" value="Ankyrin repeat-containing domain"/>
    <property type="match status" value="1"/>
</dbReference>
<dbReference type="PROSITE" id="PS50297">
    <property type="entry name" value="ANK_REP_REGION"/>
    <property type="match status" value="1"/>
</dbReference>
<feature type="repeat" description="ANK" evidence="2">
    <location>
        <begin position="227"/>
        <end position="259"/>
    </location>
</feature>
<feature type="repeat" description="ANK" evidence="2">
    <location>
        <begin position="193"/>
        <end position="226"/>
    </location>
</feature>
<dbReference type="InterPro" id="IPR044584">
    <property type="entry name" value="KEG"/>
</dbReference>
<dbReference type="SMART" id="SM00248">
    <property type="entry name" value="ANK"/>
    <property type="match status" value="4"/>
</dbReference>
<dbReference type="AlphaFoldDB" id="A0A445GXF5"/>
<dbReference type="GO" id="GO:0004672">
    <property type="term" value="F:protein kinase activity"/>
    <property type="evidence" value="ECO:0007669"/>
    <property type="project" value="InterPro"/>
</dbReference>
<evidence type="ECO:0000313" key="4">
    <source>
        <dbReference type="EMBL" id="RZB65928.1"/>
    </source>
</evidence>
<sequence length="333" mass="35841">MYMECTVLSPHYTAPEAWGQLLKKSLNLFWDDAIGISAESDAWSFACRLVEMGTGFVPWAGLSSEEIYQAVVKAKKLLPHYASVVGGGIPSDLWRMIGECLQFKPSKRSSFTAMLAIFLRHSQGMPRSLPASPDNDRVVPCARIRSFSEKPIPSSSMCVSGMLEVLGHDLLFKAASDYGSNSLSSLLEAQNADEQTALHLACRCGSAELVEAILEYEEANVDVLDKDGDPPLAYALAAGSPECVRSLIKRGANVRPQLRDGFGPSVAHVCAHHGQPECMRELLLAGADPNAVDDEGESILHRAVPKKSADCALVILENGGNGSIAILNPKNMS</sequence>
<dbReference type="PROSITE" id="PS50011">
    <property type="entry name" value="PROTEIN_KINASE_DOM"/>
    <property type="match status" value="1"/>
</dbReference>
<dbReference type="GO" id="GO:0009738">
    <property type="term" value="P:abscisic acid-activated signaling pathway"/>
    <property type="evidence" value="ECO:0007669"/>
    <property type="project" value="InterPro"/>
</dbReference>
<proteinExistence type="predicted"/>
<feature type="repeat" description="ANK" evidence="2">
    <location>
        <begin position="262"/>
        <end position="294"/>
    </location>
</feature>
<evidence type="ECO:0000256" key="1">
    <source>
        <dbReference type="ARBA" id="ARBA00004413"/>
    </source>
</evidence>
<comment type="subcellular location">
    <subcellularLocation>
        <location evidence="1">Cell membrane</location>
        <topology evidence="1">Peripheral membrane protein</topology>
        <orientation evidence="1">Cytoplasmic side</orientation>
    </subcellularLocation>
</comment>
<dbReference type="GO" id="GO:0006952">
    <property type="term" value="P:defense response"/>
    <property type="evidence" value="ECO:0007669"/>
    <property type="project" value="InterPro"/>
</dbReference>
<dbReference type="Gene3D" id="1.10.510.10">
    <property type="entry name" value="Transferase(Phosphotransferase) domain 1"/>
    <property type="match status" value="1"/>
</dbReference>
<evidence type="ECO:0000313" key="6">
    <source>
        <dbReference type="Proteomes" id="UP000289340"/>
    </source>
</evidence>
<dbReference type="GO" id="GO:0009788">
    <property type="term" value="P:negative regulation of abscisic acid-activated signaling pathway"/>
    <property type="evidence" value="ECO:0007669"/>
    <property type="project" value="TreeGrafter"/>
</dbReference>
<dbReference type="PANTHER" id="PTHR46960:SF1">
    <property type="entry name" value="E3 UBIQUITIN-PROTEIN LIGASE KEG"/>
    <property type="match status" value="1"/>
</dbReference>
<dbReference type="Pfam" id="PF07714">
    <property type="entry name" value="PK_Tyr_Ser-Thr"/>
    <property type="match status" value="1"/>
</dbReference>
<dbReference type="Proteomes" id="UP000289340">
    <property type="component" value="Chromosome 15"/>
</dbReference>
<gene>
    <name evidence="4" type="ORF">D0Y65_041830</name>
    <name evidence="5" type="ORF">D0Y65_041834</name>
</gene>
<keyword evidence="2" id="KW-0040">ANK repeat</keyword>
<organism evidence="5 6">
    <name type="scientific">Glycine soja</name>
    <name type="common">Wild soybean</name>
    <dbReference type="NCBI Taxonomy" id="3848"/>
    <lineage>
        <taxon>Eukaryota</taxon>
        <taxon>Viridiplantae</taxon>
        <taxon>Streptophyta</taxon>
        <taxon>Embryophyta</taxon>
        <taxon>Tracheophyta</taxon>
        <taxon>Spermatophyta</taxon>
        <taxon>Magnoliopsida</taxon>
        <taxon>eudicotyledons</taxon>
        <taxon>Gunneridae</taxon>
        <taxon>Pentapetalae</taxon>
        <taxon>rosids</taxon>
        <taxon>fabids</taxon>
        <taxon>Fabales</taxon>
        <taxon>Fabaceae</taxon>
        <taxon>Papilionoideae</taxon>
        <taxon>50 kb inversion clade</taxon>
        <taxon>NPAAA clade</taxon>
        <taxon>indigoferoid/millettioid clade</taxon>
        <taxon>Phaseoleae</taxon>
        <taxon>Glycine</taxon>
        <taxon>Glycine subgen. Soja</taxon>
    </lineage>
</organism>
<dbReference type="InterPro" id="IPR000719">
    <property type="entry name" value="Prot_kinase_dom"/>
</dbReference>
<name>A0A445GXF5_GLYSO</name>
<dbReference type="GO" id="GO:0005769">
    <property type="term" value="C:early endosome"/>
    <property type="evidence" value="ECO:0007669"/>
    <property type="project" value="TreeGrafter"/>
</dbReference>
<dbReference type="GO" id="GO:0005886">
    <property type="term" value="C:plasma membrane"/>
    <property type="evidence" value="ECO:0007669"/>
    <property type="project" value="UniProtKB-SubCell"/>
</dbReference>
<dbReference type="PROSITE" id="PS50088">
    <property type="entry name" value="ANK_REPEAT"/>
    <property type="match status" value="3"/>
</dbReference>
<dbReference type="SUPFAM" id="SSF56112">
    <property type="entry name" value="Protein kinase-like (PK-like)"/>
    <property type="match status" value="1"/>
</dbReference>
<keyword evidence="6" id="KW-1185">Reference proteome</keyword>
<dbReference type="EMBL" id="QZWG01000015">
    <property type="protein sequence ID" value="RZB65928.1"/>
    <property type="molecule type" value="Genomic_DNA"/>
</dbReference>
<dbReference type="GO" id="GO:0045324">
    <property type="term" value="P:late endosome to vacuole transport"/>
    <property type="evidence" value="ECO:0007669"/>
    <property type="project" value="TreeGrafter"/>
</dbReference>
<dbReference type="GO" id="GO:0005802">
    <property type="term" value="C:trans-Golgi network"/>
    <property type="evidence" value="ECO:0007669"/>
    <property type="project" value="TreeGrafter"/>
</dbReference>
<dbReference type="InterPro" id="IPR011009">
    <property type="entry name" value="Kinase-like_dom_sf"/>
</dbReference>
<dbReference type="GO" id="GO:0004842">
    <property type="term" value="F:ubiquitin-protein transferase activity"/>
    <property type="evidence" value="ECO:0007669"/>
    <property type="project" value="InterPro"/>
</dbReference>
<evidence type="ECO:0000256" key="2">
    <source>
        <dbReference type="PROSITE-ProRule" id="PRU00023"/>
    </source>
</evidence>
<dbReference type="SUPFAM" id="SSF48403">
    <property type="entry name" value="Ankyrin repeat"/>
    <property type="match status" value="1"/>
</dbReference>
<comment type="caution">
    <text evidence="5">The sequence shown here is derived from an EMBL/GenBank/DDBJ whole genome shotgun (WGS) entry which is preliminary data.</text>
</comment>
<feature type="domain" description="Protein kinase" evidence="3">
    <location>
        <begin position="1"/>
        <end position="119"/>
    </location>
</feature>
<protein>
    <submittedName>
        <fullName evidence="5">E3 ubiquitin-protein ligase KEG</fullName>
    </submittedName>
</protein>
<reference evidence="5 6" key="1">
    <citation type="submission" date="2018-09" db="EMBL/GenBank/DDBJ databases">
        <title>A high-quality reference genome of wild soybean provides a powerful tool to mine soybean genomes.</title>
        <authorList>
            <person name="Xie M."/>
            <person name="Chung C.Y.L."/>
            <person name="Li M.-W."/>
            <person name="Wong F.-L."/>
            <person name="Chan T.-F."/>
            <person name="Lam H.-M."/>
        </authorList>
    </citation>
    <scope>NUCLEOTIDE SEQUENCE [LARGE SCALE GENOMIC DNA]</scope>
    <source>
        <strain evidence="6">cv. W05</strain>
        <tissue evidence="5">Hypocotyl of etiolated seedlings</tissue>
    </source>
</reference>
<dbReference type="GO" id="GO:0016567">
    <property type="term" value="P:protein ubiquitination"/>
    <property type="evidence" value="ECO:0007669"/>
    <property type="project" value="InterPro"/>
</dbReference>
<evidence type="ECO:0000259" key="3">
    <source>
        <dbReference type="PROSITE" id="PS50011"/>
    </source>
</evidence>
<accession>A0A445GXF5</accession>
<dbReference type="InterPro" id="IPR001245">
    <property type="entry name" value="Ser-Thr/Tyr_kinase_cat_dom"/>
</dbReference>
<dbReference type="EMBL" id="QZWG01000015">
    <property type="protein sequence ID" value="RZB65932.1"/>
    <property type="molecule type" value="Genomic_DNA"/>
</dbReference>